<dbReference type="PROSITE" id="PS51257">
    <property type="entry name" value="PROKAR_LIPOPROTEIN"/>
    <property type="match status" value="1"/>
</dbReference>
<dbReference type="SUPFAM" id="SSF103481">
    <property type="entry name" value="Multidrug resistance efflux transporter EmrE"/>
    <property type="match status" value="2"/>
</dbReference>
<evidence type="ECO:0000256" key="3">
    <source>
        <dbReference type="ARBA" id="ARBA00022475"/>
    </source>
</evidence>
<name>A0A174IW06_9ACTN</name>
<evidence type="ECO:0000259" key="8">
    <source>
        <dbReference type="Pfam" id="PF00892"/>
    </source>
</evidence>
<dbReference type="EMBL" id="CZAQ01000005">
    <property type="protein sequence ID" value="CUO90246.1"/>
    <property type="molecule type" value="Genomic_DNA"/>
</dbReference>
<feature type="transmembrane region" description="Helical" evidence="7">
    <location>
        <begin position="228"/>
        <end position="249"/>
    </location>
</feature>
<feature type="transmembrane region" description="Helical" evidence="7">
    <location>
        <begin position="286"/>
        <end position="305"/>
    </location>
</feature>
<feature type="transmembrane region" description="Helical" evidence="7">
    <location>
        <begin position="261"/>
        <end position="280"/>
    </location>
</feature>
<comment type="subcellular location">
    <subcellularLocation>
        <location evidence="1">Cell membrane</location>
        <topology evidence="1">Multi-pass membrane protein</topology>
    </subcellularLocation>
</comment>
<organism evidence="9 10">
    <name type="scientific">Collinsella aerofaciens</name>
    <dbReference type="NCBI Taxonomy" id="74426"/>
    <lineage>
        <taxon>Bacteria</taxon>
        <taxon>Bacillati</taxon>
        <taxon>Actinomycetota</taxon>
        <taxon>Coriobacteriia</taxon>
        <taxon>Coriobacteriales</taxon>
        <taxon>Coriobacteriaceae</taxon>
        <taxon>Collinsella</taxon>
    </lineage>
</organism>
<evidence type="ECO:0000256" key="5">
    <source>
        <dbReference type="ARBA" id="ARBA00022989"/>
    </source>
</evidence>
<feature type="transmembrane region" description="Helical" evidence="7">
    <location>
        <begin position="198"/>
        <end position="222"/>
    </location>
</feature>
<dbReference type="RefSeq" id="WP_055250645.1">
    <property type="nucleotide sequence ID" value="NZ_CABIXX010000005.1"/>
</dbReference>
<dbReference type="AlphaFoldDB" id="A0A174IW06"/>
<dbReference type="PANTHER" id="PTHR32322">
    <property type="entry name" value="INNER MEMBRANE TRANSPORTER"/>
    <property type="match status" value="1"/>
</dbReference>
<feature type="transmembrane region" description="Helical" evidence="7">
    <location>
        <begin position="172"/>
        <end position="191"/>
    </location>
</feature>
<accession>A0A174IW06</accession>
<reference evidence="9 10" key="1">
    <citation type="submission" date="2015-09" db="EMBL/GenBank/DDBJ databases">
        <authorList>
            <consortium name="Pathogen Informatics"/>
        </authorList>
    </citation>
    <scope>NUCLEOTIDE SEQUENCE [LARGE SCALE GENOMIC DNA]</scope>
    <source>
        <strain evidence="9 10">2789STDY5834902</strain>
    </source>
</reference>
<feature type="transmembrane region" description="Helical" evidence="7">
    <location>
        <begin position="7"/>
        <end position="29"/>
    </location>
</feature>
<dbReference type="Proteomes" id="UP000095454">
    <property type="component" value="Unassembled WGS sequence"/>
</dbReference>
<dbReference type="PANTHER" id="PTHR32322:SF18">
    <property type="entry name" value="S-ADENOSYLMETHIONINE_S-ADENOSYLHOMOCYSTEINE TRANSPORTER"/>
    <property type="match status" value="1"/>
</dbReference>
<proteinExistence type="inferred from homology"/>
<dbReference type="InterPro" id="IPR050638">
    <property type="entry name" value="AA-Vitamin_Transporters"/>
</dbReference>
<keyword evidence="5 7" id="KW-1133">Transmembrane helix</keyword>
<feature type="transmembrane region" description="Helical" evidence="7">
    <location>
        <begin position="49"/>
        <end position="71"/>
    </location>
</feature>
<protein>
    <submittedName>
        <fullName evidence="9">Carboxylate/amino acid/amine transporter</fullName>
    </submittedName>
</protein>
<dbReference type="GO" id="GO:0005886">
    <property type="term" value="C:plasma membrane"/>
    <property type="evidence" value="ECO:0007669"/>
    <property type="project" value="UniProtKB-SubCell"/>
</dbReference>
<feature type="domain" description="EamA" evidence="8">
    <location>
        <begin position="15"/>
        <end position="156"/>
    </location>
</feature>
<feature type="domain" description="EamA" evidence="8">
    <location>
        <begin position="171"/>
        <end position="305"/>
    </location>
</feature>
<evidence type="ECO:0000313" key="9">
    <source>
        <dbReference type="EMBL" id="CUO90246.1"/>
    </source>
</evidence>
<evidence type="ECO:0000256" key="1">
    <source>
        <dbReference type="ARBA" id="ARBA00004651"/>
    </source>
</evidence>
<dbReference type="InterPro" id="IPR037185">
    <property type="entry name" value="EmrE-like"/>
</dbReference>
<evidence type="ECO:0000256" key="6">
    <source>
        <dbReference type="ARBA" id="ARBA00023136"/>
    </source>
</evidence>
<keyword evidence="6 7" id="KW-0472">Membrane</keyword>
<comment type="similarity">
    <text evidence="2">Belongs to the EamA transporter family.</text>
</comment>
<sequence length="311" mass="32442">MESRKPYLATLPGLILGCLVCCALWGSAFPCIKIGYGLFGIPAHDSASQLLFAGLRFTLAGALVIVGMSAAQRRPLIPQARDIKPIFVLSLFQTIGQYFFFYLGLSRASAMSSSIIEASANFLAILFAALAFHTERLNTPKVLGCVLGFAGVALVNLSGADGTFGFTLDGEGFILASTVAGALSTCLIGIFSREHDGVLLAGWQFLVGGVVLTAIGFLMGGTFSPTEIAPAIALIIYMALISAVAYSLWSRLLAVNPVSRVSVFGFMNPVFGVLLSALLLGEGAGTSPVTVLVALLLVCGGIIIVNKPKKA</sequence>
<evidence type="ECO:0000313" key="10">
    <source>
        <dbReference type="Proteomes" id="UP000095454"/>
    </source>
</evidence>
<feature type="transmembrane region" description="Helical" evidence="7">
    <location>
        <begin position="111"/>
        <end position="130"/>
    </location>
</feature>
<keyword evidence="4 7" id="KW-0812">Transmembrane</keyword>
<feature type="transmembrane region" description="Helical" evidence="7">
    <location>
        <begin position="142"/>
        <end position="160"/>
    </location>
</feature>
<evidence type="ECO:0000256" key="7">
    <source>
        <dbReference type="SAM" id="Phobius"/>
    </source>
</evidence>
<keyword evidence="3" id="KW-1003">Cell membrane</keyword>
<dbReference type="Pfam" id="PF00892">
    <property type="entry name" value="EamA"/>
    <property type="match status" value="2"/>
</dbReference>
<dbReference type="InterPro" id="IPR000620">
    <property type="entry name" value="EamA_dom"/>
</dbReference>
<gene>
    <name evidence="9" type="ORF">ERS852514_00444</name>
</gene>
<evidence type="ECO:0000256" key="4">
    <source>
        <dbReference type="ARBA" id="ARBA00022692"/>
    </source>
</evidence>
<evidence type="ECO:0000256" key="2">
    <source>
        <dbReference type="ARBA" id="ARBA00007362"/>
    </source>
</evidence>
<feature type="transmembrane region" description="Helical" evidence="7">
    <location>
        <begin position="83"/>
        <end position="105"/>
    </location>
</feature>